<keyword evidence="8" id="KW-0699">rRNA-binding</keyword>
<dbReference type="InterPro" id="IPR000999">
    <property type="entry name" value="RNase_III_dom"/>
</dbReference>
<comment type="caution">
    <text evidence="11">The sequence shown here is derived from an EMBL/GenBank/DDBJ whole genome shotgun (WGS) entry which is preliminary data.</text>
</comment>
<dbReference type="SUPFAM" id="SSF69065">
    <property type="entry name" value="RNase III domain-like"/>
    <property type="match status" value="1"/>
</dbReference>
<dbReference type="CDD" id="cd00593">
    <property type="entry name" value="RIBOc"/>
    <property type="match status" value="1"/>
</dbReference>
<dbReference type="Gene3D" id="3.30.160.20">
    <property type="match status" value="1"/>
</dbReference>
<feature type="binding site" evidence="8">
    <location>
        <position position="48"/>
    </location>
    <ligand>
        <name>Mg(2+)</name>
        <dbReference type="ChEBI" id="CHEBI:18420"/>
    </ligand>
</feature>
<dbReference type="Gene3D" id="1.10.1520.10">
    <property type="entry name" value="Ribonuclease III domain"/>
    <property type="match status" value="1"/>
</dbReference>
<keyword evidence="8" id="KW-0698">rRNA processing</keyword>
<evidence type="ECO:0000256" key="7">
    <source>
        <dbReference type="ARBA" id="ARBA00022884"/>
    </source>
</evidence>
<dbReference type="PROSITE" id="PS50142">
    <property type="entry name" value="RNASE_3_2"/>
    <property type="match status" value="1"/>
</dbReference>
<dbReference type="InterPro" id="IPR014720">
    <property type="entry name" value="dsRBD_dom"/>
</dbReference>
<dbReference type="SUPFAM" id="SSF54768">
    <property type="entry name" value="dsRNA-binding domain-like"/>
    <property type="match status" value="1"/>
</dbReference>
<proteinExistence type="inferred from homology"/>
<dbReference type="PANTHER" id="PTHR11207">
    <property type="entry name" value="RIBONUCLEASE III"/>
    <property type="match status" value="1"/>
</dbReference>
<keyword evidence="8" id="KW-0460">Magnesium</keyword>
<dbReference type="GO" id="GO:0010468">
    <property type="term" value="P:regulation of gene expression"/>
    <property type="evidence" value="ECO:0007669"/>
    <property type="project" value="TreeGrafter"/>
</dbReference>
<dbReference type="HAMAP" id="MF_00104">
    <property type="entry name" value="RNase_III"/>
    <property type="match status" value="1"/>
</dbReference>
<keyword evidence="7 8" id="KW-0694">RNA-binding</keyword>
<keyword evidence="12" id="KW-1185">Reference proteome</keyword>
<organism evidence="11 12">
    <name type="scientific">Ureaplasma diversum NCTC 246</name>
    <dbReference type="NCBI Taxonomy" id="1188241"/>
    <lineage>
        <taxon>Bacteria</taxon>
        <taxon>Bacillati</taxon>
        <taxon>Mycoplasmatota</taxon>
        <taxon>Mycoplasmoidales</taxon>
        <taxon>Mycoplasmoidaceae</taxon>
        <taxon>Ureaplasma</taxon>
    </lineage>
</organism>
<evidence type="ECO:0000259" key="9">
    <source>
        <dbReference type="PROSITE" id="PS50137"/>
    </source>
</evidence>
<sequence length="235" mass="27127">MENKKKLLVELLKREHIQPKTLSIYIEAVTHKSYANEAKSTRSYQRLEFLGDACIDWVISNFIYSRKIQTNKGSLRELDEGEMTRVRSKLVKTESLARAAVELGLDKVILVGHGFENTCNINLSKIHEDVFESFIGAVAQDQGIKKVIKILDKTLIRYYNEGLVNTEKDYKTIFQEEMQKISKSDIHYILIENTPEQKTIHLLWNGLVYGIGSGRNRKEAEYEAAKDAFEKIRKK</sequence>
<dbReference type="Pfam" id="PF14622">
    <property type="entry name" value="Ribonucleas_3_3"/>
    <property type="match status" value="1"/>
</dbReference>
<accession>A0A084EXH3</accession>
<dbReference type="GO" id="GO:0006364">
    <property type="term" value="P:rRNA processing"/>
    <property type="evidence" value="ECO:0007669"/>
    <property type="project" value="UniProtKB-UniRule"/>
</dbReference>
<name>A0A084EXH3_9BACT</name>
<feature type="domain" description="RNase III" evidence="10">
    <location>
        <begin position="8"/>
        <end position="143"/>
    </location>
</feature>
<comment type="catalytic activity">
    <reaction evidence="1 8">
        <text>Endonucleolytic cleavage to 5'-phosphomonoester.</text>
        <dbReference type="EC" id="3.1.26.3"/>
    </reaction>
</comment>
<dbReference type="NCBIfam" id="TIGR02191">
    <property type="entry name" value="RNaseIII"/>
    <property type="match status" value="1"/>
</dbReference>
<evidence type="ECO:0000256" key="8">
    <source>
        <dbReference type="HAMAP-Rule" id="MF_00104"/>
    </source>
</evidence>
<comment type="cofactor">
    <cofactor evidence="8">
        <name>Mg(2+)</name>
        <dbReference type="ChEBI" id="CHEBI:18420"/>
    </cofactor>
</comment>
<dbReference type="Proteomes" id="UP000028537">
    <property type="component" value="Unassembled WGS sequence"/>
</dbReference>
<dbReference type="GO" id="GO:0003725">
    <property type="term" value="F:double-stranded RNA binding"/>
    <property type="evidence" value="ECO:0007669"/>
    <property type="project" value="TreeGrafter"/>
</dbReference>
<evidence type="ECO:0000256" key="6">
    <source>
        <dbReference type="ARBA" id="ARBA00022801"/>
    </source>
</evidence>
<reference evidence="11 12" key="1">
    <citation type="submission" date="2014-02" db="EMBL/GenBank/DDBJ databases">
        <title>Genome sequence of Ureaplasma diversum strain 246.</title>
        <authorList>
            <person name="Sirand-Pugnet P."/>
            <person name="Breton M."/>
            <person name="Dordet-Frisoni E."/>
            <person name="Baranowski E."/>
            <person name="Barre A."/>
            <person name="Couture C."/>
            <person name="Dupuy V."/>
            <person name="Gaurivaud P."/>
            <person name="Jacob D."/>
            <person name="Lemaitre C."/>
            <person name="Manso-Silvan L."/>
            <person name="Nikolski M."/>
            <person name="Nouvel L.-X."/>
            <person name="Poumarat F."/>
            <person name="Tardy F."/>
            <person name="Thebault P."/>
            <person name="Theil S."/>
            <person name="Citti C."/>
            <person name="Thiaucourt F."/>
            <person name="Blanchard A."/>
        </authorList>
    </citation>
    <scope>NUCLEOTIDE SEQUENCE [LARGE SCALE GENOMIC DNA]</scope>
    <source>
        <strain evidence="11 12">NCTC 246</strain>
    </source>
</reference>
<dbReference type="SMART" id="SM00535">
    <property type="entry name" value="RIBOc"/>
    <property type="match status" value="1"/>
</dbReference>
<dbReference type="GO" id="GO:0006397">
    <property type="term" value="P:mRNA processing"/>
    <property type="evidence" value="ECO:0007669"/>
    <property type="project" value="UniProtKB-UniRule"/>
</dbReference>
<feature type="active site" evidence="8">
    <location>
        <position position="132"/>
    </location>
</feature>
<dbReference type="CDD" id="cd10845">
    <property type="entry name" value="DSRM_RNAse_III_family"/>
    <property type="match status" value="1"/>
</dbReference>
<comment type="subcellular location">
    <subcellularLocation>
        <location evidence="8">Cytoplasm</location>
    </subcellularLocation>
</comment>
<evidence type="ECO:0000259" key="10">
    <source>
        <dbReference type="PROSITE" id="PS50142"/>
    </source>
</evidence>
<dbReference type="PANTHER" id="PTHR11207:SF0">
    <property type="entry name" value="RIBONUCLEASE 3"/>
    <property type="match status" value="1"/>
</dbReference>
<evidence type="ECO:0000313" key="11">
    <source>
        <dbReference type="EMBL" id="KEZ22665.1"/>
    </source>
</evidence>
<keyword evidence="6 8" id="KW-0378">Hydrolase</keyword>
<keyword evidence="8" id="KW-0963">Cytoplasm</keyword>
<keyword evidence="3 8" id="KW-0507">mRNA processing</keyword>
<evidence type="ECO:0000256" key="1">
    <source>
        <dbReference type="ARBA" id="ARBA00000109"/>
    </source>
</evidence>
<dbReference type="OrthoDB" id="9805026at2"/>
<dbReference type="eggNOG" id="COG0571">
    <property type="taxonomic scope" value="Bacteria"/>
</dbReference>
<evidence type="ECO:0000256" key="4">
    <source>
        <dbReference type="ARBA" id="ARBA00022722"/>
    </source>
</evidence>
<dbReference type="GO" id="GO:0019843">
    <property type="term" value="F:rRNA binding"/>
    <property type="evidence" value="ECO:0007669"/>
    <property type="project" value="UniProtKB-KW"/>
</dbReference>
<evidence type="ECO:0000256" key="5">
    <source>
        <dbReference type="ARBA" id="ARBA00022759"/>
    </source>
</evidence>
<dbReference type="InterPro" id="IPR036389">
    <property type="entry name" value="RNase_III_sf"/>
</dbReference>
<dbReference type="AlphaFoldDB" id="A0A084EXH3"/>
<dbReference type="InterPro" id="IPR011907">
    <property type="entry name" value="RNase_III"/>
</dbReference>
<keyword evidence="5 8" id="KW-0255">Endonuclease</keyword>
<protein>
    <recommendedName>
        <fullName evidence="8">Ribonuclease 3</fullName>
        <ecNumber evidence="8">3.1.26.3</ecNumber>
    </recommendedName>
    <alternativeName>
        <fullName evidence="8">Ribonuclease III</fullName>
        <shortName evidence="8">RNase III</shortName>
    </alternativeName>
</protein>
<evidence type="ECO:0000256" key="3">
    <source>
        <dbReference type="ARBA" id="ARBA00022664"/>
    </source>
</evidence>
<comment type="similarity">
    <text evidence="2">Belongs to the ribonuclease III family.</text>
</comment>
<dbReference type="Pfam" id="PF00035">
    <property type="entry name" value="dsrm"/>
    <property type="match status" value="1"/>
</dbReference>
<keyword evidence="8" id="KW-0479">Metal-binding</keyword>
<evidence type="ECO:0000313" key="12">
    <source>
        <dbReference type="Proteomes" id="UP000028537"/>
    </source>
</evidence>
<dbReference type="GO" id="GO:0008033">
    <property type="term" value="P:tRNA processing"/>
    <property type="evidence" value="ECO:0007669"/>
    <property type="project" value="UniProtKB-KW"/>
</dbReference>
<feature type="active site" evidence="8">
    <location>
        <position position="52"/>
    </location>
</feature>
<comment type="function">
    <text evidence="8">Digests double-stranded RNA. Involved in the processing of primary rRNA transcript to yield the immediate precursors to the large and small rRNAs (23S and 16S). Processes some mRNAs, and tRNAs when they are encoded in the rRNA operon. Processes pre-crRNA and tracrRNA of type II CRISPR loci if present in the organism.</text>
</comment>
<feature type="domain" description="DRBM" evidence="9">
    <location>
        <begin position="169"/>
        <end position="234"/>
    </location>
</feature>
<keyword evidence="8" id="KW-0819">tRNA processing</keyword>
<dbReference type="RefSeq" id="WP_038103174.1">
    <property type="nucleotide sequence ID" value="NZ_JFDP01000066.1"/>
</dbReference>
<feature type="binding site" evidence="8">
    <location>
        <position position="132"/>
    </location>
    <ligand>
        <name>Mg(2+)</name>
        <dbReference type="ChEBI" id="CHEBI:18420"/>
    </ligand>
</feature>
<comment type="subunit">
    <text evidence="8">Homodimer.</text>
</comment>
<dbReference type="GO" id="GO:0046872">
    <property type="term" value="F:metal ion binding"/>
    <property type="evidence" value="ECO:0007669"/>
    <property type="project" value="UniProtKB-KW"/>
</dbReference>
<dbReference type="EMBL" id="JFDP01000066">
    <property type="protein sequence ID" value="KEZ22665.1"/>
    <property type="molecule type" value="Genomic_DNA"/>
</dbReference>
<dbReference type="GO" id="GO:0005737">
    <property type="term" value="C:cytoplasm"/>
    <property type="evidence" value="ECO:0007669"/>
    <property type="project" value="UniProtKB-SubCell"/>
</dbReference>
<dbReference type="PROSITE" id="PS00517">
    <property type="entry name" value="RNASE_3_1"/>
    <property type="match status" value="1"/>
</dbReference>
<dbReference type="PROSITE" id="PS50137">
    <property type="entry name" value="DS_RBD"/>
    <property type="match status" value="1"/>
</dbReference>
<feature type="binding site" evidence="8">
    <location>
        <position position="129"/>
    </location>
    <ligand>
        <name>Mg(2+)</name>
        <dbReference type="ChEBI" id="CHEBI:18420"/>
    </ligand>
</feature>
<dbReference type="GO" id="GO:0004525">
    <property type="term" value="F:ribonuclease III activity"/>
    <property type="evidence" value="ECO:0007669"/>
    <property type="project" value="UniProtKB-UniRule"/>
</dbReference>
<dbReference type="EC" id="3.1.26.3" evidence="8"/>
<gene>
    <name evidence="8 11" type="primary">rnc</name>
    <name evidence="11" type="ORF">UDIV_5520</name>
</gene>
<evidence type="ECO:0000256" key="2">
    <source>
        <dbReference type="ARBA" id="ARBA00010183"/>
    </source>
</evidence>
<keyword evidence="4 8" id="KW-0540">Nuclease</keyword>